<gene>
    <name evidence="1" type="ORF">ACFQRF_10710</name>
</gene>
<organism evidence="1 2">
    <name type="scientific">Marinactinospora rubrisoli</name>
    <dbReference type="NCBI Taxonomy" id="2715399"/>
    <lineage>
        <taxon>Bacteria</taxon>
        <taxon>Bacillati</taxon>
        <taxon>Actinomycetota</taxon>
        <taxon>Actinomycetes</taxon>
        <taxon>Streptosporangiales</taxon>
        <taxon>Nocardiopsidaceae</taxon>
        <taxon>Marinactinospora</taxon>
    </lineage>
</organism>
<comment type="caution">
    <text evidence="1">The sequence shown here is derived from an EMBL/GenBank/DDBJ whole genome shotgun (WGS) entry which is preliminary data.</text>
</comment>
<dbReference type="Proteomes" id="UP001596540">
    <property type="component" value="Unassembled WGS sequence"/>
</dbReference>
<accession>A0ABW2KDT9</accession>
<evidence type="ECO:0000313" key="2">
    <source>
        <dbReference type="Proteomes" id="UP001596540"/>
    </source>
</evidence>
<keyword evidence="2" id="KW-1185">Reference proteome</keyword>
<evidence type="ECO:0000313" key="1">
    <source>
        <dbReference type="EMBL" id="MFC7328212.1"/>
    </source>
</evidence>
<reference evidence="2" key="1">
    <citation type="journal article" date="2019" name="Int. J. Syst. Evol. Microbiol.">
        <title>The Global Catalogue of Microorganisms (GCM) 10K type strain sequencing project: providing services to taxonomists for standard genome sequencing and annotation.</title>
        <authorList>
            <consortium name="The Broad Institute Genomics Platform"/>
            <consortium name="The Broad Institute Genome Sequencing Center for Infectious Disease"/>
            <person name="Wu L."/>
            <person name="Ma J."/>
        </authorList>
    </citation>
    <scope>NUCLEOTIDE SEQUENCE [LARGE SCALE GENOMIC DNA]</scope>
    <source>
        <strain evidence="2">CGMCC 4.7382</strain>
    </source>
</reference>
<proteinExistence type="predicted"/>
<dbReference type="EMBL" id="JBHTBH010000004">
    <property type="protein sequence ID" value="MFC7328212.1"/>
    <property type="molecule type" value="Genomic_DNA"/>
</dbReference>
<name>A0ABW2KDT9_9ACTN</name>
<dbReference type="RefSeq" id="WP_379870861.1">
    <property type="nucleotide sequence ID" value="NZ_JBHTBH010000004.1"/>
</dbReference>
<evidence type="ECO:0008006" key="3">
    <source>
        <dbReference type="Google" id="ProtNLM"/>
    </source>
</evidence>
<sequence length="76" mass="8118">MRAARSLGGVRRASALIAWACLVVGRKPTSRAGSSRRRRRSSFAEVMCGRRTTETLTRIACSLPGGTPGRSVSIAE</sequence>
<protein>
    <recommendedName>
        <fullName evidence="3">Secreted protein</fullName>
    </recommendedName>
</protein>